<feature type="domain" description="PepSY" evidence="3">
    <location>
        <begin position="150"/>
        <end position="205"/>
    </location>
</feature>
<dbReference type="PROSITE" id="PS51257">
    <property type="entry name" value="PROKAR_LIPOPROTEIN"/>
    <property type="match status" value="1"/>
</dbReference>
<sequence length="206" mass="21471">MKKLNVRTAFLAVPVAAALALAGCGGGDDQGAKQTTGDEQAPADQATEESNESVDDNGVTSLGDDDDTNEKGGSVDAANAAIDTAEGEVKDSKAIGIEFEDDGAWKVDVLAGSKKTEVKVSADGSSVEGKDDEEKADSKDKNAASVVRQTLKEAIASATRHTPGTVDEAELSSDGNVHWEVKVYPKGKSESVKFKIHHRSGDIIKK</sequence>
<comment type="caution">
    <text evidence="4">The sequence shown here is derived from an EMBL/GenBank/DDBJ whole genome shotgun (WGS) entry which is preliminary data.</text>
</comment>
<evidence type="ECO:0000313" key="4">
    <source>
        <dbReference type="EMBL" id="MBM7816297.1"/>
    </source>
</evidence>
<dbReference type="EMBL" id="JAFBCP010000001">
    <property type="protein sequence ID" value="MBM7816297.1"/>
    <property type="molecule type" value="Genomic_DNA"/>
</dbReference>
<feature type="signal peptide" evidence="2">
    <location>
        <begin position="1"/>
        <end position="22"/>
    </location>
</feature>
<dbReference type="RefSeq" id="WP_204515099.1">
    <property type="nucleotide sequence ID" value="NZ_BAAAIM010000002.1"/>
</dbReference>
<evidence type="ECO:0000259" key="3">
    <source>
        <dbReference type="Pfam" id="PF03413"/>
    </source>
</evidence>
<name>A0ABS2SJ66_9MICO</name>
<organism evidence="4 5">
    <name type="scientific">Brevibacterium paucivorans</name>
    <dbReference type="NCBI Taxonomy" id="170994"/>
    <lineage>
        <taxon>Bacteria</taxon>
        <taxon>Bacillati</taxon>
        <taxon>Actinomycetota</taxon>
        <taxon>Actinomycetes</taxon>
        <taxon>Micrococcales</taxon>
        <taxon>Brevibacteriaceae</taxon>
        <taxon>Brevibacterium</taxon>
    </lineage>
</organism>
<protein>
    <recommendedName>
        <fullName evidence="3">PepSY domain-containing protein</fullName>
    </recommendedName>
</protein>
<evidence type="ECO:0000256" key="2">
    <source>
        <dbReference type="SAM" id="SignalP"/>
    </source>
</evidence>
<dbReference type="InterPro" id="IPR025711">
    <property type="entry name" value="PepSY"/>
</dbReference>
<dbReference type="Pfam" id="PF03413">
    <property type="entry name" value="PepSY"/>
    <property type="match status" value="1"/>
</dbReference>
<accession>A0ABS2SJ66</accession>
<feature type="compositionally biased region" description="Acidic residues" evidence="1">
    <location>
        <begin position="46"/>
        <end position="55"/>
    </location>
</feature>
<proteinExistence type="predicted"/>
<evidence type="ECO:0000256" key="1">
    <source>
        <dbReference type="SAM" id="MobiDB-lite"/>
    </source>
</evidence>
<feature type="compositionally biased region" description="Basic and acidic residues" evidence="1">
    <location>
        <begin position="128"/>
        <end position="142"/>
    </location>
</feature>
<evidence type="ECO:0000313" key="5">
    <source>
        <dbReference type="Proteomes" id="UP000809290"/>
    </source>
</evidence>
<feature type="region of interest" description="Disordered" evidence="1">
    <location>
        <begin position="117"/>
        <end position="145"/>
    </location>
</feature>
<feature type="region of interest" description="Disordered" evidence="1">
    <location>
        <begin position="23"/>
        <end position="95"/>
    </location>
</feature>
<gene>
    <name evidence="4" type="ORF">JOE56_000991</name>
</gene>
<reference evidence="4 5" key="1">
    <citation type="submission" date="2021-01" db="EMBL/GenBank/DDBJ databases">
        <title>Sequencing the genomes of 1000 actinobacteria strains.</title>
        <authorList>
            <person name="Klenk H.-P."/>
        </authorList>
    </citation>
    <scope>NUCLEOTIDE SEQUENCE [LARGE SCALE GENOMIC DNA]</scope>
    <source>
        <strain evidence="4 5">DSM 13657</strain>
    </source>
</reference>
<dbReference type="Proteomes" id="UP000809290">
    <property type="component" value="Unassembled WGS sequence"/>
</dbReference>
<dbReference type="Gene3D" id="3.10.450.40">
    <property type="match status" value="1"/>
</dbReference>
<keyword evidence="5" id="KW-1185">Reference proteome</keyword>
<feature type="chain" id="PRO_5045874455" description="PepSY domain-containing protein" evidence="2">
    <location>
        <begin position="23"/>
        <end position="206"/>
    </location>
</feature>
<keyword evidence="2" id="KW-0732">Signal</keyword>